<keyword evidence="1" id="KW-0472">Membrane</keyword>
<reference evidence="2 3" key="1">
    <citation type="submission" date="2018-03" db="EMBL/GenBank/DDBJ databases">
        <title>Adhaeribacter sp. HMF7605 Genome sequencing and assembly.</title>
        <authorList>
            <person name="Kang H."/>
            <person name="Kang J."/>
            <person name="Cha I."/>
            <person name="Kim H."/>
            <person name="Joh K."/>
        </authorList>
    </citation>
    <scope>NUCLEOTIDE SEQUENCE [LARGE SCALE GENOMIC DNA]</scope>
    <source>
        <strain evidence="2 3">HMF7605</strain>
    </source>
</reference>
<sequence length="69" mass="8261">MGMFFYALKLSQRLDKNVPNYAELNKLIESTYSDYTILKDDLHYISLVLIVIVLRLLFTYNHLNKEYKI</sequence>
<proteinExistence type="predicted"/>
<keyword evidence="3" id="KW-1185">Reference proteome</keyword>
<gene>
    <name evidence="2" type="ORF">AHMF7605_10115</name>
</gene>
<protein>
    <submittedName>
        <fullName evidence="2">Uncharacterized protein</fullName>
    </submittedName>
</protein>
<comment type="caution">
    <text evidence="2">The sequence shown here is derived from an EMBL/GenBank/DDBJ whole genome shotgun (WGS) entry which is preliminary data.</text>
</comment>
<evidence type="ECO:0000256" key="1">
    <source>
        <dbReference type="SAM" id="Phobius"/>
    </source>
</evidence>
<organism evidence="2 3">
    <name type="scientific">Adhaeribacter arboris</name>
    <dbReference type="NCBI Taxonomy" id="2072846"/>
    <lineage>
        <taxon>Bacteria</taxon>
        <taxon>Pseudomonadati</taxon>
        <taxon>Bacteroidota</taxon>
        <taxon>Cytophagia</taxon>
        <taxon>Cytophagales</taxon>
        <taxon>Hymenobacteraceae</taxon>
        <taxon>Adhaeribacter</taxon>
    </lineage>
</organism>
<evidence type="ECO:0000313" key="2">
    <source>
        <dbReference type="EMBL" id="PSR53847.1"/>
    </source>
</evidence>
<accession>A0A2T2YEA6</accession>
<name>A0A2T2YEA6_9BACT</name>
<dbReference type="Proteomes" id="UP000240357">
    <property type="component" value="Unassembled WGS sequence"/>
</dbReference>
<keyword evidence="1" id="KW-0812">Transmembrane</keyword>
<dbReference type="EMBL" id="PYFT01000001">
    <property type="protein sequence ID" value="PSR53847.1"/>
    <property type="molecule type" value="Genomic_DNA"/>
</dbReference>
<evidence type="ECO:0000313" key="3">
    <source>
        <dbReference type="Proteomes" id="UP000240357"/>
    </source>
</evidence>
<feature type="transmembrane region" description="Helical" evidence="1">
    <location>
        <begin position="42"/>
        <end position="63"/>
    </location>
</feature>
<keyword evidence="1" id="KW-1133">Transmembrane helix</keyword>
<dbReference type="AlphaFoldDB" id="A0A2T2YEA6"/>